<accession>A0ABP9MYL2</accession>
<dbReference type="SUPFAM" id="SSF51161">
    <property type="entry name" value="Trimeric LpxA-like enzymes"/>
    <property type="match status" value="1"/>
</dbReference>
<organism evidence="1 2">
    <name type="scientific">Orbus sasakiae</name>
    <dbReference type="NCBI Taxonomy" id="1078475"/>
    <lineage>
        <taxon>Bacteria</taxon>
        <taxon>Pseudomonadati</taxon>
        <taxon>Pseudomonadota</taxon>
        <taxon>Gammaproteobacteria</taxon>
        <taxon>Orbales</taxon>
        <taxon>Orbaceae</taxon>
        <taxon>Orbus</taxon>
    </lineage>
</organism>
<comment type="caution">
    <text evidence="1">The sequence shown here is derived from an EMBL/GenBank/DDBJ whole genome shotgun (WGS) entry which is preliminary data.</text>
</comment>
<dbReference type="PANTHER" id="PTHR13061">
    <property type="entry name" value="DYNACTIN SUBUNIT P25"/>
    <property type="match status" value="1"/>
</dbReference>
<protein>
    <submittedName>
        <fullName evidence="1">Gamma carbonic anhydrase family protein</fullName>
    </submittedName>
</protein>
<sequence length="177" mass="19329">MIYRLGDLVPNIKHAMYIAPSATVIGDVTLAKNVTVWPSAVIRGDIATILIDENTSIQDNATIHTDKDLACKIGRNVTIGHNAILHSCVIDDNVIIGMGSIVLNNSHIAKHCMVGAGSVVTHKLPYEEGCLIMGSPAKIVRKLTEDEINHIQVNADHYQQNGLRYKNTLQIVETNEL</sequence>
<dbReference type="InterPro" id="IPR011004">
    <property type="entry name" value="Trimer_LpxA-like_sf"/>
</dbReference>
<dbReference type="CDD" id="cd04645">
    <property type="entry name" value="LbH_gamma_CA_like"/>
    <property type="match status" value="1"/>
</dbReference>
<proteinExistence type="predicted"/>
<dbReference type="InterPro" id="IPR001451">
    <property type="entry name" value="Hexapep"/>
</dbReference>
<dbReference type="Proteomes" id="UP001500171">
    <property type="component" value="Unassembled WGS sequence"/>
</dbReference>
<name>A0ABP9MYL2_9GAMM</name>
<dbReference type="Pfam" id="PF00132">
    <property type="entry name" value="Hexapep"/>
    <property type="match status" value="1"/>
</dbReference>
<dbReference type="InterPro" id="IPR050484">
    <property type="entry name" value="Transf_Hexapept/Carb_Anhydrase"/>
</dbReference>
<reference evidence="2" key="1">
    <citation type="journal article" date="2019" name="Int. J. Syst. Evol. Microbiol.">
        <title>The Global Catalogue of Microorganisms (GCM) 10K type strain sequencing project: providing services to taxonomists for standard genome sequencing and annotation.</title>
        <authorList>
            <consortium name="The Broad Institute Genomics Platform"/>
            <consortium name="The Broad Institute Genome Sequencing Center for Infectious Disease"/>
            <person name="Wu L."/>
            <person name="Ma J."/>
        </authorList>
    </citation>
    <scope>NUCLEOTIDE SEQUENCE [LARGE SCALE GENOMIC DNA]</scope>
    <source>
        <strain evidence="2">JCM 18050</strain>
    </source>
</reference>
<dbReference type="InterPro" id="IPR047324">
    <property type="entry name" value="LbH_gamma_CA-like"/>
</dbReference>
<gene>
    <name evidence="1" type="ORF">GCM10023211_02580</name>
</gene>
<evidence type="ECO:0000313" key="1">
    <source>
        <dbReference type="EMBL" id="GAA5104629.1"/>
    </source>
</evidence>
<dbReference type="EMBL" id="BAABHY010000001">
    <property type="protein sequence ID" value="GAA5104629.1"/>
    <property type="molecule type" value="Genomic_DNA"/>
</dbReference>
<keyword evidence="2" id="KW-1185">Reference proteome</keyword>
<dbReference type="PANTHER" id="PTHR13061:SF29">
    <property type="entry name" value="GAMMA CARBONIC ANHYDRASE-LIKE 1, MITOCHONDRIAL-RELATED"/>
    <property type="match status" value="1"/>
</dbReference>
<dbReference type="Gene3D" id="2.160.10.10">
    <property type="entry name" value="Hexapeptide repeat proteins"/>
    <property type="match status" value="1"/>
</dbReference>
<evidence type="ECO:0000313" key="2">
    <source>
        <dbReference type="Proteomes" id="UP001500171"/>
    </source>
</evidence>
<dbReference type="RefSeq" id="WP_345487922.1">
    <property type="nucleotide sequence ID" value="NZ_BAABHY010000001.1"/>
</dbReference>